<reference evidence="1" key="1">
    <citation type="submission" date="2020-05" db="EMBL/GenBank/DDBJ databases">
        <authorList>
            <person name="Chiriac C."/>
            <person name="Salcher M."/>
            <person name="Ghai R."/>
            <person name="Kavagutti S V."/>
        </authorList>
    </citation>
    <scope>NUCLEOTIDE SEQUENCE</scope>
</reference>
<dbReference type="AlphaFoldDB" id="A0A6J6KRH5"/>
<dbReference type="EMBL" id="CAEZWH010000082">
    <property type="protein sequence ID" value="CAB4652211.1"/>
    <property type="molecule type" value="Genomic_DNA"/>
</dbReference>
<organism evidence="1">
    <name type="scientific">freshwater metagenome</name>
    <dbReference type="NCBI Taxonomy" id="449393"/>
    <lineage>
        <taxon>unclassified sequences</taxon>
        <taxon>metagenomes</taxon>
        <taxon>ecological metagenomes</taxon>
    </lineage>
</organism>
<evidence type="ECO:0000313" key="1">
    <source>
        <dbReference type="EMBL" id="CAB4652211.1"/>
    </source>
</evidence>
<gene>
    <name evidence="1" type="ORF">UFOPK2195_00536</name>
</gene>
<accession>A0A6J6KRH5</accession>
<name>A0A6J6KRH5_9ZZZZ</name>
<sequence length="201" mass="22535">MCKMVFGCRQRATRIGGFALSCLAYLMTRATLLRNGLACQRSILLLFPTHRRASLLLFKPLSINAVWCKQPRTLLPHHLDMGACCMASNILQNLVSAIIRSRNWCTPPKSMPMSLPSESMHLSPTKNPTSLWCSITSHRKLECCCPSAMSSRLCEQSTQAHNLSSMPRTRRACCNNRCQLVSMFGWAICTSGSVLRSQRLR</sequence>
<protein>
    <submittedName>
        <fullName evidence="1">Unannotated protein</fullName>
    </submittedName>
</protein>
<proteinExistence type="predicted"/>